<organism evidence="3 4">
    <name type="scientific">Triparma strigata</name>
    <dbReference type="NCBI Taxonomy" id="1606541"/>
    <lineage>
        <taxon>Eukaryota</taxon>
        <taxon>Sar</taxon>
        <taxon>Stramenopiles</taxon>
        <taxon>Ochrophyta</taxon>
        <taxon>Bolidophyceae</taxon>
        <taxon>Parmales</taxon>
        <taxon>Triparmaceae</taxon>
        <taxon>Triparma</taxon>
    </lineage>
</organism>
<dbReference type="PANTHER" id="PTHR43083">
    <property type="entry name" value="MANNAN POLYMERASE II"/>
    <property type="match status" value="1"/>
</dbReference>
<comment type="caution">
    <text evidence="3">The sequence shown here is derived from an EMBL/GenBank/DDBJ whole genome shotgun (WGS) entry which is preliminary data.</text>
</comment>
<dbReference type="Gene3D" id="3.90.550.10">
    <property type="entry name" value="Spore Coat Polysaccharide Biosynthesis Protein SpsA, Chain A"/>
    <property type="match status" value="1"/>
</dbReference>
<dbReference type="AlphaFoldDB" id="A0A9W7A1D6"/>
<keyword evidence="2" id="KW-0472">Membrane</keyword>
<dbReference type="GO" id="GO:0000136">
    <property type="term" value="C:mannan polymerase complex"/>
    <property type="evidence" value="ECO:0007669"/>
    <property type="project" value="TreeGrafter"/>
</dbReference>
<name>A0A9W7A1D6_9STRA</name>
<comment type="similarity">
    <text evidence="1">Belongs to the ANP1/MMN9/VAN1 family.</text>
</comment>
<reference evidence="4" key="1">
    <citation type="journal article" date="2023" name="Commun. Biol.">
        <title>Genome analysis of Parmales, the sister group of diatoms, reveals the evolutionary specialization of diatoms from phago-mixotrophs to photoautotrophs.</title>
        <authorList>
            <person name="Ban H."/>
            <person name="Sato S."/>
            <person name="Yoshikawa S."/>
            <person name="Yamada K."/>
            <person name="Nakamura Y."/>
            <person name="Ichinomiya M."/>
            <person name="Sato N."/>
            <person name="Blanc-Mathieu R."/>
            <person name="Endo H."/>
            <person name="Kuwata A."/>
            <person name="Ogata H."/>
        </authorList>
    </citation>
    <scope>NUCLEOTIDE SEQUENCE [LARGE SCALE GENOMIC DNA]</scope>
    <source>
        <strain evidence="4">NIES 3701</strain>
    </source>
</reference>
<evidence type="ECO:0000256" key="2">
    <source>
        <dbReference type="SAM" id="Phobius"/>
    </source>
</evidence>
<protein>
    <submittedName>
        <fullName evidence="3">Uncharacterized protein</fullName>
    </submittedName>
</protein>
<gene>
    <name evidence="3" type="ORF">TrST_g1156</name>
</gene>
<dbReference type="GO" id="GO:0006487">
    <property type="term" value="P:protein N-linked glycosylation"/>
    <property type="evidence" value="ECO:0007669"/>
    <property type="project" value="TreeGrafter"/>
</dbReference>
<dbReference type="PANTHER" id="PTHR43083:SF6">
    <property type="entry name" value="MANNAN POLYMERASE COMPLEXES SUBUNIT MNN9"/>
    <property type="match status" value="1"/>
</dbReference>
<dbReference type="GO" id="GO:0000009">
    <property type="term" value="F:alpha-1,6-mannosyltransferase activity"/>
    <property type="evidence" value="ECO:0007669"/>
    <property type="project" value="TreeGrafter"/>
</dbReference>
<accession>A0A9W7A1D6</accession>
<dbReference type="EMBL" id="BRXY01000091">
    <property type="protein sequence ID" value="GMH64124.1"/>
    <property type="molecule type" value="Genomic_DNA"/>
</dbReference>
<keyword evidence="2" id="KW-0812">Transmembrane</keyword>
<feature type="transmembrane region" description="Helical" evidence="2">
    <location>
        <begin position="7"/>
        <end position="29"/>
    </location>
</feature>
<dbReference type="InterPro" id="IPR052086">
    <property type="entry name" value="Mannan_Polymerase_Subunit"/>
</dbReference>
<dbReference type="InterPro" id="IPR029044">
    <property type="entry name" value="Nucleotide-diphossugar_trans"/>
</dbReference>
<evidence type="ECO:0000313" key="3">
    <source>
        <dbReference type="EMBL" id="GMH64124.1"/>
    </source>
</evidence>
<evidence type="ECO:0000313" key="4">
    <source>
        <dbReference type="Proteomes" id="UP001165085"/>
    </source>
</evidence>
<evidence type="ECO:0000256" key="1">
    <source>
        <dbReference type="ARBA" id="ARBA00037964"/>
    </source>
</evidence>
<keyword evidence="4" id="KW-1185">Reference proteome</keyword>
<keyword evidence="2" id="KW-1133">Transmembrane helix</keyword>
<dbReference type="Pfam" id="PF03452">
    <property type="entry name" value="Anp1"/>
    <property type="match status" value="1"/>
</dbReference>
<dbReference type="Proteomes" id="UP001165085">
    <property type="component" value="Unassembled WGS sequence"/>
</dbReference>
<sequence length="311" mass="34706">MRLRLKSFIAFSFLSVLCLYCLLTVNFIFPNESLFPSSVPPSTLILIPVINTNPRRQRRLQQNICDLVYPAKSGVEITFSADLTSAALISLPALVECGYTENNLSVILEKSDEDELQPKEAEMRHAYGSQAARRAKIAQARNNLLRSSLRARHNHVYWLDSDLLNFPVDSFRLLENSGFDVAVPLCANSDGHGVYDLNTWRETDESKRNIKIMDESGREDEPIFEGYGKQTFREGIGSIKDRAGDSRVEYGVEVDGVGGTMIYSAADVYRSGVEFATEVFEHCLETEGFAKIAKSKGWKVGALPNLVISHA</sequence>
<dbReference type="OrthoDB" id="204164at2759"/>
<proteinExistence type="inferred from homology"/>
<dbReference type="GO" id="GO:0000032">
    <property type="term" value="P:cell wall mannoprotein biosynthetic process"/>
    <property type="evidence" value="ECO:0007669"/>
    <property type="project" value="TreeGrafter"/>
</dbReference>